<dbReference type="InterPro" id="IPR050282">
    <property type="entry name" value="Cycloisomerase_2"/>
</dbReference>
<dbReference type="VEuPathDB" id="FungiDB:PSHT_03531"/>
<dbReference type="Proteomes" id="UP000239156">
    <property type="component" value="Unassembled WGS sequence"/>
</dbReference>
<evidence type="ECO:0000256" key="2">
    <source>
        <dbReference type="SAM" id="MobiDB-lite"/>
    </source>
</evidence>
<keyword evidence="4" id="KW-1185">Reference proteome</keyword>
<evidence type="ECO:0000256" key="1">
    <source>
        <dbReference type="ARBA" id="ARBA00005564"/>
    </source>
</evidence>
<evidence type="ECO:0000313" key="3">
    <source>
        <dbReference type="EMBL" id="POW15384.1"/>
    </source>
</evidence>
<dbReference type="PANTHER" id="PTHR30344">
    <property type="entry name" value="6-PHOSPHOGLUCONOLACTONASE-RELATED"/>
    <property type="match status" value="1"/>
</dbReference>
<dbReference type="InterPro" id="IPR019405">
    <property type="entry name" value="Lactonase_7-beta_prop"/>
</dbReference>
<protein>
    <submittedName>
        <fullName evidence="3">Uncharacterized protein</fullName>
    </submittedName>
</protein>
<feature type="region of interest" description="Disordered" evidence="2">
    <location>
        <begin position="1"/>
        <end position="30"/>
    </location>
</feature>
<organism evidence="3 4">
    <name type="scientific">Puccinia striiformis</name>
    <dbReference type="NCBI Taxonomy" id="27350"/>
    <lineage>
        <taxon>Eukaryota</taxon>
        <taxon>Fungi</taxon>
        <taxon>Dikarya</taxon>
        <taxon>Basidiomycota</taxon>
        <taxon>Pucciniomycotina</taxon>
        <taxon>Pucciniomycetes</taxon>
        <taxon>Pucciniales</taxon>
        <taxon>Pucciniaceae</taxon>
        <taxon>Puccinia</taxon>
    </lineage>
</organism>
<dbReference type="InterPro" id="IPR015943">
    <property type="entry name" value="WD40/YVTN_repeat-like_dom_sf"/>
</dbReference>
<proteinExistence type="inferred from homology"/>
<gene>
    <name evidence="3" type="ORF">PSTT_02222</name>
</gene>
<name>A0A2S4W0T3_9BASI</name>
<dbReference type="PANTHER" id="PTHR30344:SF4">
    <property type="entry name" value="CYCLASE, PUTATIVE (AFU_ORTHOLOGUE AFUA_6G11580)-RELATED"/>
    <property type="match status" value="1"/>
</dbReference>
<reference evidence="3" key="1">
    <citation type="submission" date="2017-12" db="EMBL/GenBank/DDBJ databases">
        <title>Gene loss provides genomic basis for host adaptation in cereal stripe rust fungi.</title>
        <authorList>
            <person name="Xia C."/>
        </authorList>
    </citation>
    <scope>NUCLEOTIDE SEQUENCE [LARGE SCALE GENOMIC DNA]</scope>
    <source>
        <strain evidence="3">93-210</strain>
    </source>
</reference>
<dbReference type="EMBL" id="PKSL01000013">
    <property type="protein sequence ID" value="POW15384.1"/>
    <property type="molecule type" value="Genomic_DNA"/>
</dbReference>
<accession>A0A2S4W0T3</accession>
<comment type="caution">
    <text evidence="3">The sequence shown here is derived from an EMBL/GenBank/DDBJ whole genome shotgun (WGS) entry which is preliminary data.</text>
</comment>
<evidence type="ECO:0000313" key="4">
    <source>
        <dbReference type="Proteomes" id="UP000239156"/>
    </source>
</evidence>
<dbReference type="Gene3D" id="2.130.10.10">
    <property type="entry name" value="YVTN repeat-like/Quinoprotein amine dehydrogenase"/>
    <property type="match status" value="1"/>
</dbReference>
<sequence length="436" mass="48626">EATIKPLNELRGAHLNQHMPSGTTPQEEKSHRSRLAKCWIPLVTILMAAVLYNRIPLHRGGHQAKSSYIISGSFKSSSLYVLRYDRKNKKLEVVQSVPGHGPHQYLYIDRPNHRLYVTSWKEPPHLSAWSIQIDRPGGVHPRLSLINQAPITAVSSYITSKHGLLFSVGGPTGEIHQLNSDTGAIEEKLQELLFVPVEALHSEDKSRKALRNGSHAIEISSLDEVFVPHLGHNSIWVYNLNPQKRSLEFSSEVKCLQPGDGPRHSVISEDGQRLYVVTEHTSRVDLYHVTPSGIVHQASSSVIEEPLEHSKYRGDTVRILPSSFLDSTTDHEFIFATTRGIDYAQHGQLAVFKYDMNTSTLDNLLRWETPTSGGKANAVEFSQVKLVGNKVELVLTDDEVGWVSILECDLDKRTVTVISSCLIDQKGIGASHAVWI</sequence>
<dbReference type="AlphaFoldDB" id="A0A2S4W0T3"/>
<dbReference type="SUPFAM" id="SSF75011">
    <property type="entry name" value="3-carboxy-cis,cis-mucoante lactonizing enzyme"/>
    <property type="match status" value="1"/>
</dbReference>
<dbReference type="Pfam" id="PF10282">
    <property type="entry name" value="Lactonase"/>
    <property type="match status" value="1"/>
</dbReference>
<feature type="non-terminal residue" evidence="3">
    <location>
        <position position="1"/>
    </location>
</feature>
<comment type="similarity">
    <text evidence="1">Belongs to the cycloisomerase 2 family.</text>
</comment>
<dbReference type="GO" id="GO:0017057">
    <property type="term" value="F:6-phosphogluconolactonase activity"/>
    <property type="evidence" value="ECO:0007669"/>
    <property type="project" value="TreeGrafter"/>
</dbReference>
<dbReference type="VEuPathDB" id="FungiDB:PSTT_02222"/>